<evidence type="ECO:0000256" key="2">
    <source>
        <dbReference type="ARBA" id="ARBA00012662"/>
    </source>
</evidence>
<dbReference type="InterPro" id="IPR057739">
    <property type="entry name" value="Glyco_hydro_29_N"/>
</dbReference>
<feature type="region of interest" description="Disordered" evidence="6">
    <location>
        <begin position="1"/>
        <end position="24"/>
    </location>
</feature>
<comment type="similarity">
    <text evidence="1">Belongs to the glycosyl hydrolase 29 family.</text>
</comment>
<dbReference type="PANTHER" id="PTHR10030:SF37">
    <property type="entry name" value="ALPHA-L-FUCOSIDASE-RELATED"/>
    <property type="match status" value="1"/>
</dbReference>
<feature type="domain" description="Glycoside hydrolase family 29 N-terminal" evidence="7">
    <location>
        <begin position="60"/>
        <end position="315"/>
    </location>
</feature>
<dbReference type="Proteomes" id="UP000054007">
    <property type="component" value="Unassembled WGS sequence"/>
</dbReference>
<dbReference type="SUPFAM" id="SSF51445">
    <property type="entry name" value="(Trans)glycosidases"/>
    <property type="match status" value="1"/>
</dbReference>
<sequence>MTQLTSDTNENVVHSHRPQPYPSKTALSDLQKAFLDLRLTMFLHYNMATYQDREWGDEHQPVDLFDPTDLDTDQWADAAVSANMQGAFLTTKHHDGFCIWPTKTGVASVLQTPKKLDVVGAYARSFRKRGLKVGLYYSILDKRNDIRHFNITPKKVQLIKDQLTELLTEYGTINMIIVDGWYAPWSRIPYTELHFDEIYCHVKKLQPDCLFTDLNGALTNSGGMFYGDIKAFEQNAGEVLPNSNPLPALGCVTLTDGWFWKLKDIDADLKSVEQVVDEWLIPQNARHCTLIVNAPPNREGRIAPNLVKRLEEIGDRWKYPGPAEPLGQAVMEPITTNNLAQGCMSHCSDHADTYGPDFVNDGNDSTTWYSPIGQKTAWLEIVFPKPTAFNRVVLTEPIGRFPDYHETRIGKYRWEALVRVKHGHSDADAAHHKYKWIKVASGTSLGPGVVPHWVERTVATRVRYSFDVKIDTAHVVEVGVYDEPGRERAY</sequence>
<dbReference type="STRING" id="1314674.A0A0D7BF29"/>
<dbReference type="GO" id="GO:0004560">
    <property type="term" value="F:alpha-L-fucosidase activity"/>
    <property type="evidence" value="ECO:0007669"/>
    <property type="project" value="UniProtKB-EC"/>
</dbReference>
<dbReference type="OrthoDB" id="6039950at2759"/>
<dbReference type="EMBL" id="KN880508">
    <property type="protein sequence ID" value="KIY68196.1"/>
    <property type="molecule type" value="Genomic_DNA"/>
</dbReference>
<dbReference type="InterPro" id="IPR017853">
    <property type="entry name" value="GH"/>
</dbReference>
<keyword evidence="4 8" id="KW-0378">Hydrolase</keyword>
<dbReference type="SUPFAM" id="SSF49785">
    <property type="entry name" value="Galactose-binding domain-like"/>
    <property type="match status" value="1"/>
</dbReference>
<dbReference type="InterPro" id="IPR000933">
    <property type="entry name" value="Glyco_hydro_29"/>
</dbReference>
<evidence type="ECO:0000259" key="7">
    <source>
        <dbReference type="Pfam" id="PF01120"/>
    </source>
</evidence>
<dbReference type="Gene3D" id="2.60.120.260">
    <property type="entry name" value="Galactose-binding domain-like"/>
    <property type="match status" value="1"/>
</dbReference>
<keyword evidence="3" id="KW-0732">Signal</keyword>
<feature type="compositionally biased region" description="Polar residues" evidence="6">
    <location>
        <begin position="1"/>
        <end position="12"/>
    </location>
</feature>
<evidence type="ECO:0000256" key="1">
    <source>
        <dbReference type="ARBA" id="ARBA00007951"/>
    </source>
</evidence>
<reference evidence="8 9" key="1">
    <citation type="journal article" date="2015" name="Fungal Genet. Biol.">
        <title>Evolution of novel wood decay mechanisms in Agaricales revealed by the genome sequences of Fistulina hepatica and Cylindrobasidium torrendii.</title>
        <authorList>
            <person name="Floudas D."/>
            <person name="Held B.W."/>
            <person name="Riley R."/>
            <person name="Nagy L.G."/>
            <person name="Koehler G."/>
            <person name="Ransdell A.S."/>
            <person name="Younus H."/>
            <person name="Chow J."/>
            <person name="Chiniquy J."/>
            <person name="Lipzen A."/>
            <person name="Tritt A."/>
            <person name="Sun H."/>
            <person name="Haridas S."/>
            <person name="LaButti K."/>
            <person name="Ohm R.A."/>
            <person name="Kues U."/>
            <person name="Blanchette R.A."/>
            <person name="Grigoriev I.V."/>
            <person name="Minto R.E."/>
            <person name="Hibbett D.S."/>
        </authorList>
    </citation>
    <scope>NUCLEOTIDE SEQUENCE [LARGE SCALE GENOMIC DNA]</scope>
    <source>
        <strain evidence="8 9">FP15055 ss-10</strain>
    </source>
</reference>
<organism evidence="8 9">
    <name type="scientific">Cylindrobasidium torrendii FP15055 ss-10</name>
    <dbReference type="NCBI Taxonomy" id="1314674"/>
    <lineage>
        <taxon>Eukaryota</taxon>
        <taxon>Fungi</taxon>
        <taxon>Dikarya</taxon>
        <taxon>Basidiomycota</taxon>
        <taxon>Agaricomycotina</taxon>
        <taxon>Agaricomycetes</taxon>
        <taxon>Agaricomycetidae</taxon>
        <taxon>Agaricales</taxon>
        <taxon>Marasmiineae</taxon>
        <taxon>Physalacriaceae</taxon>
        <taxon>Cylindrobasidium</taxon>
    </lineage>
</organism>
<dbReference type="GO" id="GO:0016139">
    <property type="term" value="P:glycoside catabolic process"/>
    <property type="evidence" value="ECO:0007669"/>
    <property type="project" value="TreeGrafter"/>
</dbReference>
<dbReference type="SMART" id="SM00812">
    <property type="entry name" value="Alpha_L_fucos"/>
    <property type="match status" value="1"/>
</dbReference>
<dbReference type="PANTHER" id="PTHR10030">
    <property type="entry name" value="ALPHA-L-FUCOSIDASE"/>
    <property type="match status" value="1"/>
</dbReference>
<evidence type="ECO:0000256" key="4">
    <source>
        <dbReference type="ARBA" id="ARBA00022801"/>
    </source>
</evidence>
<dbReference type="InterPro" id="IPR008979">
    <property type="entry name" value="Galactose-bd-like_sf"/>
</dbReference>
<keyword evidence="5" id="KW-0326">Glycosidase</keyword>
<evidence type="ECO:0000256" key="5">
    <source>
        <dbReference type="ARBA" id="ARBA00023295"/>
    </source>
</evidence>
<accession>A0A0D7BF29</accession>
<evidence type="ECO:0000256" key="6">
    <source>
        <dbReference type="SAM" id="MobiDB-lite"/>
    </source>
</evidence>
<dbReference type="Pfam" id="PF01120">
    <property type="entry name" value="Alpha_L_fucos"/>
    <property type="match status" value="1"/>
</dbReference>
<keyword evidence="9" id="KW-1185">Reference proteome</keyword>
<evidence type="ECO:0000313" key="9">
    <source>
        <dbReference type="Proteomes" id="UP000054007"/>
    </source>
</evidence>
<dbReference type="EC" id="3.2.1.51" evidence="2"/>
<evidence type="ECO:0000256" key="3">
    <source>
        <dbReference type="ARBA" id="ARBA00022729"/>
    </source>
</evidence>
<protein>
    <recommendedName>
        <fullName evidence="2">alpha-L-fucosidase</fullName>
        <ecNumber evidence="2">3.2.1.51</ecNumber>
    </recommendedName>
</protein>
<proteinExistence type="inferred from homology"/>
<gene>
    <name evidence="8" type="ORF">CYLTODRAFT_421866</name>
</gene>
<evidence type="ECO:0000313" key="8">
    <source>
        <dbReference type="EMBL" id="KIY68196.1"/>
    </source>
</evidence>
<dbReference type="Gene3D" id="3.20.20.80">
    <property type="entry name" value="Glycosidases"/>
    <property type="match status" value="1"/>
</dbReference>
<dbReference type="AlphaFoldDB" id="A0A0D7BF29"/>
<name>A0A0D7BF29_9AGAR</name>
<dbReference type="GO" id="GO:0006004">
    <property type="term" value="P:fucose metabolic process"/>
    <property type="evidence" value="ECO:0007669"/>
    <property type="project" value="TreeGrafter"/>
</dbReference>